<comment type="caution">
    <text evidence="14">The sequence shown here is derived from an EMBL/GenBank/DDBJ whole genome shotgun (WGS) entry which is preliminary data.</text>
</comment>
<dbReference type="GO" id="GO:0006633">
    <property type="term" value="P:fatty acid biosynthetic process"/>
    <property type="evidence" value="ECO:0007669"/>
    <property type="project" value="TreeGrafter"/>
</dbReference>
<dbReference type="InterPro" id="IPR016039">
    <property type="entry name" value="Thiolase-like"/>
</dbReference>
<comment type="similarity">
    <text evidence="2">Belongs to the thiolase-like superfamily. Beta-ketoacyl-ACP synthases family.</text>
</comment>
<keyword evidence="8" id="KW-1133">Transmembrane helix</keyword>
<accession>A0A1J5Q7N1</accession>
<keyword evidence="6 14" id="KW-0808">Transferase</keyword>
<dbReference type="GO" id="GO:0004315">
    <property type="term" value="F:3-oxoacyl-[acyl-carrier-protein] synthase activity"/>
    <property type="evidence" value="ECO:0007669"/>
    <property type="project" value="TreeGrafter"/>
</dbReference>
<evidence type="ECO:0000256" key="5">
    <source>
        <dbReference type="ARBA" id="ARBA00022519"/>
    </source>
</evidence>
<dbReference type="InterPro" id="IPR020841">
    <property type="entry name" value="PKS_Beta-ketoAc_synthase_dom"/>
</dbReference>
<evidence type="ECO:0000256" key="10">
    <source>
        <dbReference type="ARBA" id="ARBA00037576"/>
    </source>
</evidence>
<evidence type="ECO:0000256" key="12">
    <source>
        <dbReference type="ARBA" id="ARBA00041756"/>
    </source>
</evidence>
<evidence type="ECO:0000256" key="2">
    <source>
        <dbReference type="ARBA" id="ARBA00008467"/>
    </source>
</evidence>
<proteinExistence type="inferred from homology"/>
<keyword evidence="5" id="KW-0997">Cell inner membrane</keyword>
<dbReference type="CDD" id="cd00834">
    <property type="entry name" value="KAS_I_II"/>
    <property type="match status" value="1"/>
</dbReference>
<dbReference type="GO" id="GO:0009877">
    <property type="term" value="P:nodulation"/>
    <property type="evidence" value="ECO:0007669"/>
    <property type="project" value="UniProtKB-KW"/>
</dbReference>
<evidence type="ECO:0000256" key="4">
    <source>
        <dbReference type="ARBA" id="ARBA00022475"/>
    </source>
</evidence>
<dbReference type="InterPro" id="IPR014031">
    <property type="entry name" value="Ketoacyl_synth_C"/>
</dbReference>
<evidence type="ECO:0000256" key="6">
    <source>
        <dbReference type="ARBA" id="ARBA00022679"/>
    </source>
</evidence>
<dbReference type="GO" id="GO:0005886">
    <property type="term" value="C:plasma membrane"/>
    <property type="evidence" value="ECO:0007669"/>
    <property type="project" value="UniProtKB-SubCell"/>
</dbReference>
<evidence type="ECO:0000256" key="1">
    <source>
        <dbReference type="ARBA" id="ARBA00004533"/>
    </source>
</evidence>
<dbReference type="PANTHER" id="PTHR11712:SF352">
    <property type="entry name" value="3-OXOACYL-[ACYL-CARRIER-PROTEIN] SYNTHASE"/>
    <property type="match status" value="1"/>
</dbReference>
<keyword evidence="3" id="KW-0536">Nodulation</keyword>
<organism evidence="14">
    <name type="scientific">mine drainage metagenome</name>
    <dbReference type="NCBI Taxonomy" id="410659"/>
    <lineage>
        <taxon>unclassified sequences</taxon>
        <taxon>metagenomes</taxon>
        <taxon>ecological metagenomes</taxon>
    </lineage>
</organism>
<reference evidence="14" key="1">
    <citation type="submission" date="2016-10" db="EMBL/GenBank/DDBJ databases">
        <title>Sequence of Gallionella enrichment culture.</title>
        <authorList>
            <person name="Poehlein A."/>
            <person name="Muehling M."/>
            <person name="Daniel R."/>
        </authorList>
    </citation>
    <scope>NUCLEOTIDE SEQUENCE</scope>
</reference>
<evidence type="ECO:0000256" key="9">
    <source>
        <dbReference type="ARBA" id="ARBA00023136"/>
    </source>
</evidence>
<dbReference type="AlphaFoldDB" id="A0A1J5Q7N1"/>
<dbReference type="SUPFAM" id="SSF53901">
    <property type="entry name" value="Thiolase-like"/>
    <property type="match status" value="2"/>
</dbReference>
<evidence type="ECO:0000256" key="3">
    <source>
        <dbReference type="ARBA" id="ARBA00022458"/>
    </source>
</evidence>
<comment type="subcellular location">
    <subcellularLocation>
        <location evidence="1">Cell inner membrane</location>
    </subcellularLocation>
</comment>
<evidence type="ECO:0000259" key="13">
    <source>
        <dbReference type="PROSITE" id="PS52004"/>
    </source>
</evidence>
<evidence type="ECO:0000256" key="8">
    <source>
        <dbReference type="ARBA" id="ARBA00022989"/>
    </source>
</evidence>
<dbReference type="Gene3D" id="3.40.47.10">
    <property type="match status" value="1"/>
</dbReference>
<keyword evidence="9" id="KW-0472">Membrane</keyword>
<evidence type="ECO:0000313" key="14">
    <source>
        <dbReference type="EMBL" id="OIQ79713.1"/>
    </source>
</evidence>
<dbReference type="InterPro" id="IPR014030">
    <property type="entry name" value="Ketoacyl_synth_N"/>
</dbReference>
<dbReference type="SMART" id="SM00825">
    <property type="entry name" value="PKS_KS"/>
    <property type="match status" value="1"/>
</dbReference>
<gene>
    <name evidence="14" type="primary">fabF_31</name>
    <name evidence="14" type="ORF">GALL_385430</name>
</gene>
<feature type="domain" description="Ketosynthase family 3 (KS3)" evidence="13">
    <location>
        <begin position="1"/>
        <end position="405"/>
    </location>
</feature>
<dbReference type="InterPro" id="IPR000794">
    <property type="entry name" value="Beta-ketoacyl_synthase"/>
</dbReference>
<dbReference type="PANTHER" id="PTHR11712">
    <property type="entry name" value="POLYKETIDE SYNTHASE-RELATED"/>
    <property type="match status" value="1"/>
</dbReference>
<keyword evidence="7" id="KW-0812">Transmembrane</keyword>
<keyword evidence="4" id="KW-1003">Cell membrane</keyword>
<dbReference type="PROSITE" id="PS52004">
    <property type="entry name" value="KS3_2"/>
    <property type="match status" value="1"/>
</dbReference>
<protein>
    <recommendedName>
        <fullName evidence="11">Nodulation protein E</fullName>
    </recommendedName>
    <alternativeName>
        <fullName evidence="12">Host-specificity of nodulation protein B</fullName>
    </alternativeName>
</protein>
<comment type="function">
    <text evidence="10">Proposed to synthesize NOD factor fatty acyl chain. Involved in the synthesis of a highly unsaturated fatty acid moiety, which forms part of a lipo-oligosaccharide that is responsible for host specificity.</text>
</comment>
<evidence type="ECO:0000256" key="7">
    <source>
        <dbReference type="ARBA" id="ARBA00022692"/>
    </source>
</evidence>
<dbReference type="Pfam" id="PF00109">
    <property type="entry name" value="ketoacyl-synt"/>
    <property type="match status" value="1"/>
</dbReference>
<dbReference type="EMBL" id="MLJW01001170">
    <property type="protein sequence ID" value="OIQ79713.1"/>
    <property type="molecule type" value="Genomic_DNA"/>
</dbReference>
<evidence type="ECO:0000256" key="11">
    <source>
        <dbReference type="ARBA" id="ARBA00039445"/>
    </source>
</evidence>
<sequence length="409" mass="43172">MVEIAVTGIGVISPIGSSEASVSESLLASKSGIRAFESTELSRSFPIAAVDGLFTDFFTRVELPFIDRTTQMALLASRQAIENAGIANFSTFGERAGVFYGTVRGGGATEWEGIRQFYLEGRKTAKPYVIMGCMANAPAAQISIRHQVFGPTATHSSACSSSGAAIADACRHIRSGELDIAIAGGAESALMPVFLAGWDGLRALAEVDPEPSRSCKPFSRKRTGLVLGEGSVFYVLESREHAEQRGAPILAFLTGWGIASDGYHIGSPHQRGQIAAMRAALRTAGIAPSQLDYVNAHATATRGGDPIEVAALREVLGDAVGSVPVSSTKGLHAHMLGAASAMEMLVCILAMRHSFIPPTAHLDDLDPECGGIRHVTEVLRNQRVRHAMTLSAGFGGTNVALVIRSNEDR</sequence>
<keyword evidence="14" id="KW-0012">Acyltransferase</keyword>
<name>A0A1J5Q7N1_9ZZZZ</name>
<dbReference type="Pfam" id="PF02801">
    <property type="entry name" value="Ketoacyl-synt_C"/>
    <property type="match status" value="1"/>
</dbReference>